<dbReference type="PROSITE" id="PS01359">
    <property type="entry name" value="ZF_PHD_1"/>
    <property type="match status" value="1"/>
</dbReference>
<keyword evidence="2" id="KW-0479">Metal-binding</keyword>
<feature type="domain" description="PHD-type" evidence="13">
    <location>
        <begin position="131"/>
        <end position="181"/>
    </location>
</feature>
<dbReference type="PANTHER" id="PTHR13793">
    <property type="entry name" value="PHD FINGER PROTEINS"/>
    <property type="match status" value="1"/>
</dbReference>
<dbReference type="PROSITE" id="PS00633">
    <property type="entry name" value="BROMODOMAIN_1"/>
    <property type="match status" value="1"/>
</dbReference>
<evidence type="ECO:0000256" key="11">
    <source>
        <dbReference type="SAM" id="MobiDB-lite"/>
    </source>
</evidence>
<dbReference type="PROSITE" id="PS51805">
    <property type="entry name" value="EPHD"/>
    <property type="match status" value="1"/>
</dbReference>
<evidence type="ECO:0000256" key="5">
    <source>
        <dbReference type="ARBA" id="ARBA00022833"/>
    </source>
</evidence>
<dbReference type="InterPro" id="IPR013083">
    <property type="entry name" value="Znf_RING/FYVE/PHD"/>
</dbReference>
<dbReference type="InterPro" id="IPR050701">
    <property type="entry name" value="Histone_Mod_Regulator"/>
</dbReference>
<feature type="region of interest" description="Disordered" evidence="11">
    <location>
        <begin position="251"/>
        <end position="279"/>
    </location>
</feature>
<feature type="region of interest" description="Disordered" evidence="11">
    <location>
        <begin position="772"/>
        <end position="791"/>
    </location>
</feature>
<feature type="compositionally biased region" description="Pro residues" evidence="11">
    <location>
        <begin position="672"/>
        <end position="681"/>
    </location>
</feature>
<dbReference type="InterPro" id="IPR036427">
    <property type="entry name" value="Bromodomain-like_sf"/>
</dbReference>
<evidence type="ECO:0000256" key="7">
    <source>
        <dbReference type="ARBA" id="ARBA00023117"/>
    </source>
</evidence>
<dbReference type="SUPFAM" id="SSF63748">
    <property type="entry name" value="Tudor/PWWP/MBT"/>
    <property type="match status" value="1"/>
</dbReference>
<dbReference type="EMBL" id="SSOP01000020">
    <property type="protein sequence ID" value="KAB5594486.1"/>
    <property type="molecule type" value="Genomic_DNA"/>
</dbReference>
<dbReference type="SMART" id="SM00293">
    <property type="entry name" value="PWWP"/>
    <property type="match status" value="1"/>
</dbReference>
<dbReference type="SUPFAM" id="SSF47370">
    <property type="entry name" value="Bromodomain"/>
    <property type="match status" value="1"/>
</dbReference>
<dbReference type="CDD" id="cd04369">
    <property type="entry name" value="Bromodomain"/>
    <property type="match status" value="1"/>
</dbReference>
<evidence type="ECO:0000256" key="3">
    <source>
        <dbReference type="ARBA" id="ARBA00022737"/>
    </source>
</evidence>
<dbReference type="CDD" id="cd15492">
    <property type="entry name" value="PHD_BRPF_JADE_like"/>
    <property type="match status" value="1"/>
</dbReference>
<sequence>MAPPRPTIAPHVGVPKVSFRKIQPTGKEYDGVDDKIAQQYGYNEVNVSFERPEHYIRYVGPVESELLTQVEYDMDEQDDEWLTAINNERYKDQSERVSAETFEIIIDRLEKEWFDLMKRVPKPEQALPSEDSTCAVCDDGEGENSNAIVFCDGCNLAVHQDCYGVPYIPEGQWLCRKCTVAPESRVECILCPNEGGAFKQTSNGKWAHLLCAIWVPECILGNPTFMEPIENSDKIPKQRWKLSEMRVNRIVPSSPSVPPTPTSPVRSPKKASRAQVQPTGPPLVPSIIVDKIMQYTSRITFRKKLPFLLAVCRYWSLKREARRGAPLLKRLHLEPWAPSTATKLQTDDDKLKYLDNLTRLRRDLERVLALADLVRQREGEKQTQAQTVESLITTYLLPFDAELRKVYESVVALDRSGYFMNPVSRIEVPEYYNIIKQPMHWLGIYAKIEQHEYLDSQAFVDDVCLVLDNAIQYNKKDTPFHKTAARIKNNVRPILEQFQQTIKEKAAVWANVELADDEAQVKEPAADENRLETAQEGTEGMAATVVCNGHSTNQDQAKGPNGETDLALPETLVRLANGETTANPEDEVIPGTPTPEPAPDDQVQAPPAELDPASVSPVATESQHAPPQIGDMEPNISLLHILQDQTSVSEDFPYILSADPLTSFFTYEKAIPKPPPPPPLPSAKQPRKNKKKHTAGDAANSKALARGAPGTPHHIHPRLVLKVREPTQATETAELTASNVEGDTSSALSTSKSAKRKRQDSESWAQVVEDVNSQSKRVRMSSSIAGDVQSPTMMLLSRQSSQLPTTHTEAEGAVDVVPMRDGTPATAPPTEPTSSNINLVVSHNLHPHKSESADPSPVDEAPGHLRPPNAHKKNDASSDLSELSDTDERKTKFLTRTSVSHTSSGIHKDEHGEPTHYEAGTLVWARQAGFPWYPAVVYEPPDEVIPPKILAHEHEIHRKLKYTGRLYLVQFYDKQRTWTWVPLSRLTMLGEDKEIDQKYLHPTGKHASSKKDVQTAYSMALQEMETVEESGQAEISQPA</sequence>
<keyword evidence="7 9" id="KW-0103">Bromodomain</keyword>
<organism evidence="16 17">
    <name type="scientific">Ceratobasidium theobromae</name>
    <dbReference type="NCBI Taxonomy" id="1582974"/>
    <lineage>
        <taxon>Eukaryota</taxon>
        <taxon>Fungi</taxon>
        <taxon>Dikarya</taxon>
        <taxon>Basidiomycota</taxon>
        <taxon>Agaricomycotina</taxon>
        <taxon>Agaricomycetes</taxon>
        <taxon>Cantharellales</taxon>
        <taxon>Ceratobasidiaceae</taxon>
        <taxon>Ceratobasidium</taxon>
    </lineage>
</organism>
<dbReference type="SMART" id="SM00249">
    <property type="entry name" value="PHD"/>
    <property type="match status" value="1"/>
</dbReference>
<keyword evidence="3" id="KW-0677">Repeat</keyword>
<evidence type="ECO:0000256" key="10">
    <source>
        <dbReference type="PROSITE-ProRule" id="PRU00146"/>
    </source>
</evidence>
<dbReference type="CDD" id="cd05839">
    <property type="entry name" value="PWWP_BRPF"/>
    <property type="match status" value="1"/>
</dbReference>
<evidence type="ECO:0000313" key="16">
    <source>
        <dbReference type="EMBL" id="KAB5594486.1"/>
    </source>
</evidence>
<feature type="compositionally biased region" description="Polar residues" evidence="11">
    <location>
        <begin position="798"/>
        <end position="807"/>
    </location>
</feature>
<dbReference type="SUPFAM" id="SSF57903">
    <property type="entry name" value="FYVE/PHD zinc finger"/>
    <property type="match status" value="1"/>
</dbReference>
<keyword evidence="6" id="KW-0007">Acetylation</keyword>
<feature type="domain" description="PWWP" evidence="14">
    <location>
        <begin position="919"/>
        <end position="992"/>
    </location>
</feature>
<dbReference type="InterPro" id="IPR011011">
    <property type="entry name" value="Znf_FYVE_PHD"/>
</dbReference>
<evidence type="ECO:0000259" key="15">
    <source>
        <dbReference type="PROSITE" id="PS51805"/>
    </source>
</evidence>
<dbReference type="PROSITE" id="PS50014">
    <property type="entry name" value="BROMODOMAIN_2"/>
    <property type="match status" value="1"/>
</dbReference>
<feature type="region of interest" description="Disordered" evidence="11">
    <location>
        <begin position="798"/>
        <end position="913"/>
    </location>
</feature>
<dbReference type="Pfam" id="PF00855">
    <property type="entry name" value="PWWP"/>
    <property type="match status" value="1"/>
</dbReference>
<dbReference type="InterPro" id="IPR001965">
    <property type="entry name" value="Znf_PHD"/>
</dbReference>
<dbReference type="FunFam" id="3.30.40.10:FF:000008">
    <property type="entry name" value="Bromodomain containing 1, isoform CRA_a"/>
    <property type="match status" value="1"/>
</dbReference>
<dbReference type="GO" id="GO:0006325">
    <property type="term" value="P:chromatin organization"/>
    <property type="evidence" value="ECO:0007669"/>
    <property type="project" value="UniProtKB-ARBA"/>
</dbReference>
<name>A0A5N5QTJ0_9AGAM</name>
<evidence type="ECO:0000259" key="12">
    <source>
        <dbReference type="PROSITE" id="PS50014"/>
    </source>
</evidence>
<evidence type="ECO:0000313" key="17">
    <source>
        <dbReference type="Proteomes" id="UP000383932"/>
    </source>
</evidence>
<feature type="compositionally biased region" description="Polar residues" evidence="11">
    <location>
        <begin position="727"/>
        <end position="743"/>
    </location>
</feature>
<dbReference type="Proteomes" id="UP000383932">
    <property type="component" value="Unassembled WGS sequence"/>
</dbReference>
<evidence type="ECO:0000259" key="14">
    <source>
        <dbReference type="PROSITE" id="PS50812"/>
    </source>
</evidence>
<accession>A0A5N5QTJ0</accession>
<dbReference type="GO" id="GO:0006357">
    <property type="term" value="P:regulation of transcription by RNA polymerase II"/>
    <property type="evidence" value="ECO:0007669"/>
    <property type="project" value="TreeGrafter"/>
</dbReference>
<dbReference type="Pfam" id="PF00439">
    <property type="entry name" value="Bromodomain"/>
    <property type="match status" value="1"/>
</dbReference>
<dbReference type="SMART" id="SM00297">
    <property type="entry name" value="BROMO"/>
    <property type="match status" value="1"/>
</dbReference>
<keyword evidence="17" id="KW-1185">Reference proteome</keyword>
<evidence type="ECO:0000256" key="6">
    <source>
        <dbReference type="ARBA" id="ARBA00022990"/>
    </source>
</evidence>
<dbReference type="InterPro" id="IPR001487">
    <property type="entry name" value="Bromodomain"/>
</dbReference>
<feature type="domain" description="PHD-type" evidence="15">
    <location>
        <begin position="185"/>
        <end position="242"/>
    </location>
</feature>
<dbReference type="Pfam" id="PF13831">
    <property type="entry name" value="PHD_2"/>
    <property type="match status" value="1"/>
</dbReference>
<evidence type="ECO:0000259" key="13">
    <source>
        <dbReference type="PROSITE" id="PS50016"/>
    </source>
</evidence>
<gene>
    <name evidence="16" type="ORF">CTheo_2117</name>
</gene>
<dbReference type="InterPro" id="IPR000313">
    <property type="entry name" value="PWWP_dom"/>
</dbReference>
<dbReference type="Gene3D" id="2.30.30.140">
    <property type="match status" value="1"/>
</dbReference>
<dbReference type="Pfam" id="PF10513">
    <property type="entry name" value="EPL1"/>
    <property type="match status" value="1"/>
</dbReference>
<dbReference type="GO" id="GO:0008270">
    <property type="term" value="F:zinc ion binding"/>
    <property type="evidence" value="ECO:0007669"/>
    <property type="project" value="UniProtKB-KW"/>
</dbReference>
<evidence type="ECO:0000256" key="2">
    <source>
        <dbReference type="ARBA" id="ARBA00022723"/>
    </source>
</evidence>
<dbReference type="PROSITE" id="PS50812">
    <property type="entry name" value="PWWP"/>
    <property type="match status" value="1"/>
</dbReference>
<evidence type="ECO:0000256" key="1">
    <source>
        <dbReference type="ARBA" id="ARBA00022553"/>
    </source>
</evidence>
<dbReference type="Pfam" id="PF13832">
    <property type="entry name" value="zf-HC5HC2H_2"/>
    <property type="match status" value="1"/>
</dbReference>
<reference evidence="16 17" key="1">
    <citation type="journal article" date="2019" name="Fungal Biol. Biotechnol.">
        <title>Draft genome sequence of fastidious pathogen Ceratobasidium theobromae, which causes vascular-streak dieback in Theobroma cacao.</title>
        <authorList>
            <person name="Ali S.S."/>
            <person name="Asman A."/>
            <person name="Shao J."/>
            <person name="Firmansyah A.P."/>
            <person name="Susilo A.W."/>
            <person name="Rosmana A."/>
            <person name="McMahon P."/>
            <person name="Junaid M."/>
            <person name="Guest D."/>
            <person name="Kheng T.Y."/>
            <person name="Meinhardt L.W."/>
            <person name="Bailey B.A."/>
        </authorList>
    </citation>
    <scope>NUCLEOTIDE SEQUENCE [LARGE SCALE GENOMIC DNA]</scope>
    <source>
        <strain evidence="16 17">CT2</strain>
    </source>
</reference>
<dbReference type="InterPro" id="IPR034732">
    <property type="entry name" value="EPHD"/>
</dbReference>
<dbReference type="AlphaFoldDB" id="A0A5N5QTJ0"/>
<proteinExistence type="predicted"/>
<dbReference type="PROSITE" id="PS50016">
    <property type="entry name" value="ZF_PHD_2"/>
    <property type="match status" value="1"/>
</dbReference>
<dbReference type="InterPro" id="IPR019786">
    <property type="entry name" value="Zinc_finger_PHD-type_CS"/>
</dbReference>
<keyword evidence="8" id="KW-0539">Nucleus</keyword>
<dbReference type="PANTHER" id="PTHR13793:SF107">
    <property type="entry name" value="BROMODOMAIN-CONTAINING PROTEIN HOMOLOG"/>
    <property type="match status" value="1"/>
</dbReference>
<protein>
    <submittedName>
        <fullName evidence="16">Bromodomain domain containing protein</fullName>
    </submittedName>
</protein>
<keyword evidence="1" id="KW-0597">Phosphoprotein</keyword>
<dbReference type="PRINTS" id="PR00503">
    <property type="entry name" value="BROMODOMAIN"/>
</dbReference>
<evidence type="ECO:0000256" key="9">
    <source>
        <dbReference type="PROSITE-ProRule" id="PRU00035"/>
    </source>
</evidence>
<keyword evidence="5" id="KW-0862">Zinc</keyword>
<dbReference type="OrthoDB" id="20839at2759"/>
<feature type="region of interest" description="Disordered" evidence="11">
    <location>
        <begin position="668"/>
        <end position="766"/>
    </location>
</feature>
<feature type="region of interest" description="Disordered" evidence="11">
    <location>
        <begin position="578"/>
        <end position="632"/>
    </location>
</feature>
<dbReference type="InterPro" id="IPR019787">
    <property type="entry name" value="Znf_PHD-finger"/>
</dbReference>
<dbReference type="Gene3D" id="3.30.40.10">
    <property type="entry name" value="Zinc/RING finger domain, C3HC4 (zinc finger)"/>
    <property type="match status" value="2"/>
</dbReference>
<comment type="caution">
    <text evidence="16">The sequence shown here is derived from an EMBL/GenBank/DDBJ whole genome shotgun (WGS) entry which is preliminary data.</text>
</comment>
<dbReference type="InterPro" id="IPR019542">
    <property type="entry name" value="Enhancer_polycomb-like_N"/>
</dbReference>
<evidence type="ECO:0000256" key="8">
    <source>
        <dbReference type="ARBA" id="ARBA00023242"/>
    </source>
</evidence>
<dbReference type="InterPro" id="IPR018359">
    <property type="entry name" value="Bromodomain_CS"/>
</dbReference>
<feature type="compositionally biased region" description="Polar residues" evidence="11">
    <location>
        <begin position="894"/>
        <end position="905"/>
    </location>
</feature>
<dbReference type="Gene3D" id="1.20.920.10">
    <property type="entry name" value="Bromodomain-like"/>
    <property type="match status" value="1"/>
</dbReference>
<evidence type="ECO:0000256" key="4">
    <source>
        <dbReference type="ARBA" id="ARBA00022771"/>
    </source>
</evidence>
<keyword evidence="4 10" id="KW-0863">Zinc-finger</keyword>
<feature type="domain" description="Bromo" evidence="12">
    <location>
        <begin position="411"/>
        <end position="481"/>
    </location>
</feature>